<dbReference type="EMBL" id="CAMXCT020006657">
    <property type="protein sequence ID" value="CAL1171207.1"/>
    <property type="molecule type" value="Genomic_DNA"/>
</dbReference>
<evidence type="ECO:0000256" key="2">
    <source>
        <dbReference type="SAM" id="MobiDB-lite"/>
    </source>
</evidence>
<proteinExistence type="predicted"/>
<dbReference type="Pfam" id="PF12796">
    <property type="entry name" value="Ank_2"/>
    <property type="match status" value="1"/>
</dbReference>
<feature type="repeat" description="ANK" evidence="1">
    <location>
        <begin position="268"/>
        <end position="300"/>
    </location>
</feature>
<dbReference type="InterPro" id="IPR036859">
    <property type="entry name" value="CAP-Gly_dom_sf"/>
</dbReference>
<dbReference type="PROSITE" id="PS50297">
    <property type="entry name" value="ANK_REP_REGION"/>
    <property type="match status" value="2"/>
</dbReference>
<evidence type="ECO:0000256" key="1">
    <source>
        <dbReference type="PROSITE-ProRule" id="PRU00023"/>
    </source>
</evidence>
<sequence length="348" mass="37736">MATRASMMQPIPAEIKVGVRCQVLGKFMGTVKFVGGTKFAAGPWVGVELDAEEGKNDGTVQGERYFQSKPGHGIFARPNSVRPEPSLTAFAMPGEMPETPESVQAAPESPGESTPSKMWTRRASIEPDLRQDICVEERVDLISLLSGCADEVQTLTEAVDRVALLLQATPEEPRPASEAPCSHETTLMHLVLHQIWSGAQTEGSCYFQNHAYLKLFGHTQVVLLLLEMRAESYKTTDLGVTPLQWATSKGHTETVHLLVDTNRCSRQGGATVLHSAAEEGNVDMVRLLVMGGGQTDAVTTADGSTPLHAASRHSHTAVVRLLLELRAATRRPEIMALPALPLFILRPC</sequence>
<reference evidence="5" key="2">
    <citation type="submission" date="2024-04" db="EMBL/GenBank/DDBJ databases">
        <authorList>
            <person name="Chen Y."/>
            <person name="Shah S."/>
            <person name="Dougan E. K."/>
            <person name="Thang M."/>
            <person name="Chan C."/>
        </authorList>
    </citation>
    <scope>NUCLEOTIDE SEQUENCE [LARGE SCALE GENOMIC DNA]</scope>
</reference>
<dbReference type="Proteomes" id="UP001152797">
    <property type="component" value="Unassembled WGS sequence"/>
</dbReference>
<evidence type="ECO:0000313" key="5">
    <source>
        <dbReference type="EMBL" id="CAL1171207.1"/>
    </source>
</evidence>
<evidence type="ECO:0000259" key="3">
    <source>
        <dbReference type="PROSITE" id="PS50245"/>
    </source>
</evidence>
<dbReference type="InterPro" id="IPR036770">
    <property type="entry name" value="Ankyrin_rpt-contain_sf"/>
</dbReference>
<evidence type="ECO:0000313" key="7">
    <source>
        <dbReference type="Proteomes" id="UP001152797"/>
    </source>
</evidence>
<dbReference type="SUPFAM" id="SSF74924">
    <property type="entry name" value="Cap-Gly domain"/>
    <property type="match status" value="1"/>
</dbReference>
<name>A0A9P1GN24_9DINO</name>
<dbReference type="EMBL" id="CAMXCT030006657">
    <property type="protein sequence ID" value="CAL4805144.1"/>
    <property type="molecule type" value="Genomic_DNA"/>
</dbReference>
<dbReference type="Gene3D" id="1.25.40.20">
    <property type="entry name" value="Ankyrin repeat-containing domain"/>
    <property type="match status" value="2"/>
</dbReference>
<comment type="caution">
    <text evidence="4">The sequence shown here is derived from an EMBL/GenBank/DDBJ whole genome shotgun (WGS) entry which is preliminary data.</text>
</comment>
<dbReference type="SUPFAM" id="SSF48403">
    <property type="entry name" value="Ankyrin repeat"/>
    <property type="match status" value="1"/>
</dbReference>
<dbReference type="PROSITE" id="PS50245">
    <property type="entry name" value="CAP_GLY_2"/>
    <property type="match status" value="1"/>
</dbReference>
<evidence type="ECO:0000313" key="4">
    <source>
        <dbReference type="EMBL" id="CAI4017832.1"/>
    </source>
</evidence>
<dbReference type="SMART" id="SM01052">
    <property type="entry name" value="CAP_GLY"/>
    <property type="match status" value="1"/>
</dbReference>
<feature type="domain" description="CAP-Gly" evidence="3">
    <location>
        <begin position="35"/>
        <end position="77"/>
    </location>
</feature>
<dbReference type="InterPro" id="IPR000938">
    <property type="entry name" value="CAP-Gly_domain"/>
</dbReference>
<gene>
    <name evidence="4" type="ORF">C1SCF055_LOCUS42444</name>
</gene>
<dbReference type="Pfam" id="PF01302">
    <property type="entry name" value="CAP_GLY"/>
    <property type="match status" value="1"/>
</dbReference>
<dbReference type="SMART" id="SM00248">
    <property type="entry name" value="ANK"/>
    <property type="match status" value="3"/>
</dbReference>
<dbReference type="OrthoDB" id="445876at2759"/>
<dbReference type="Pfam" id="PF00023">
    <property type="entry name" value="Ank"/>
    <property type="match status" value="1"/>
</dbReference>
<dbReference type="InterPro" id="IPR002110">
    <property type="entry name" value="Ankyrin_rpt"/>
</dbReference>
<dbReference type="EMBL" id="CAMXCT010006657">
    <property type="protein sequence ID" value="CAI4017832.1"/>
    <property type="molecule type" value="Genomic_DNA"/>
</dbReference>
<accession>A0A9P1GN24</accession>
<evidence type="ECO:0000313" key="6">
    <source>
        <dbReference type="EMBL" id="CAL4805144.1"/>
    </source>
</evidence>
<dbReference type="PROSITE" id="PS00845">
    <property type="entry name" value="CAP_GLY_1"/>
    <property type="match status" value="1"/>
</dbReference>
<feature type="repeat" description="ANK" evidence="1">
    <location>
        <begin position="302"/>
        <end position="324"/>
    </location>
</feature>
<dbReference type="Gene3D" id="2.30.30.190">
    <property type="entry name" value="CAP Gly-rich-like domain"/>
    <property type="match status" value="1"/>
</dbReference>
<protein>
    <submittedName>
        <fullName evidence="6">Dynactin subunit 1</fullName>
    </submittedName>
</protein>
<keyword evidence="1" id="KW-0040">ANK repeat</keyword>
<dbReference type="PANTHER" id="PTHR18916">
    <property type="entry name" value="DYNACTIN 1-RELATED MICROTUBULE-BINDING"/>
    <property type="match status" value="1"/>
</dbReference>
<keyword evidence="7" id="KW-1185">Reference proteome</keyword>
<dbReference type="PROSITE" id="PS50088">
    <property type="entry name" value="ANK_REPEAT"/>
    <property type="match status" value="2"/>
</dbReference>
<feature type="region of interest" description="Disordered" evidence="2">
    <location>
        <begin position="95"/>
        <end position="118"/>
    </location>
</feature>
<reference evidence="4" key="1">
    <citation type="submission" date="2022-10" db="EMBL/GenBank/DDBJ databases">
        <authorList>
            <person name="Chen Y."/>
            <person name="Dougan E. K."/>
            <person name="Chan C."/>
            <person name="Rhodes N."/>
            <person name="Thang M."/>
        </authorList>
    </citation>
    <scope>NUCLEOTIDE SEQUENCE</scope>
</reference>
<organism evidence="4">
    <name type="scientific">Cladocopium goreaui</name>
    <dbReference type="NCBI Taxonomy" id="2562237"/>
    <lineage>
        <taxon>Eukaryota</taxon>
        <taxon>Sar</taxon>
        <taxon>Alveolata</taxon>
        <taxon>Dinophyceae</taxon>
        <taxon>Suessiales</taxon>
        <taxon>Symbiodiniaceae</taxon>
        <taxon>Cladocopium</taxon>
    </lineage>
</organism>
<dbReference type="AlphaFoldDB" id="A0A9P1GN24"/>